<evidence type="ECO:0000256" key="1">
    <source>
        <dbReference type="ARBA" id="ARBA00009477"/>
    </source>
</evidence>
<dbReference type="NCBIfam" id="TIGR01730">
    <property type="entry name" value="RND_mfp"/>
    <property type="match status" value="1"/>
</dbReference>
<dbReference type="GO" id="GO:0030313">
    <property type="term" value="C:cell envelope"/>
    <property type="evidence" value="ECO:0007669"/>
    <property type="project" value="TreeGrafter"/>
</dbReference>
<dbReference type="InterPro" id="IPR051909">
    <property type="entry name" value="MFP_Cation_Efflux"/>
</dbReference>
<accession>A0AAP2E1U9</accession>
<dbReference type="GO" id="GO:0015679">
    <property type="term" value="P:plasma membrane copper ion transport"/>
    <property type="evidence" value="ECO:0007669"/>
    <property type="project" value="TreeGrafter"/>
</dbReference>
<evidence type="ECO:0000256" key="2">
    <source>
        <dbReference type="ARBA" id="ARBA00022448"/>
    </source>
</evidence>
<sequence length="409" mass="45607">MTFTIRTNHFLFILAAVAGSLTGCRDKAPAEEPAHEHEEAEGKVGLSTLQYKSVGVVLGGIESRQLSGQLHVNGVLDVPPQNQVSISIPYGGILKYTDLLQGMWVNKGQVIARMEHPDYIQMQQEYLDAASQLSYLEKEYKRQEELSRENVTAAKTFEKTTADYHSLRVRVESLRQKLALLNIRAASLTTETLQSSVPVISPISGYVTEVNANIGKFVQPNEVIFEIVDTRHLHVELMVFEKDVPKLREDQKVRFILANESTSREAEVHLIGREISAERTVRVHCHLLKEDKDLLPGMYVKATIETTGGQTDALPGEAVVSAAGKHYIFLQTVEEKGASTNPAEEHTDEAEREQIHFRAVEVGTGVSDDGFTEILLPEGFDRNTRNIVLKGAYDLLSKMNNSEEEGHHH</sequence>
<comment type="caution">
    <text evidence="4">The sequence shown here is derived from an EMBL/GenBank/DDBJ whole genome shotgun (WGS) entry which is preliminary data.</text>
</comment>
<dbReference type="EMBL" id="JAHESE010000034">
    <property type="protein sequence ID" value="MBT1711436.1"/>
    <property type="molecule type" value="Genomic_DNA"/>
</dbReference>
<comment type="similarity">
    <text evidence="1">Belongs to the membrane fusion protein (MFP) (TC 8.A.1) family.</text>
</comment>
<dbReference type="PROSITE" id="PS51257">
    <property type="entry name" value="PROKAR_LIPOPROTEIN"/>
    <property type="match status" value="1"/>
</dbReference>
<evidence type="ECO:0000313" key="4">
    <source>
        <dbReference type="EMBL" id="MBT1711436.1"/>
    </source>
</evidence>
<evidence type="ECO:0000313" key="5">
    <source>
        <dbReference type="Proteomes" id="UP001319080"/>
    </source>
</evidence>
<dbReference type="Gene3D" id="2.40.30.170">
    <property type="match status" value="1"/>
</dbReference>
<keyword evidence="5" id="KW-1185">Reference proteome</keyword>
<reference evidence="4 5" key="1">
    <citation type="submission" date="2021-05" db="EMBL/GenBank/DDBJ databases">
        <title>A Polyphasic approach of four new species of the genus Ohtaekwangia: Ohtaekwangia histidinii sp. nov., Ohtaekwangia cretensis sp. nov., Ohtaekwangia indiensis sp. nov., Ohtaekwangia reichenbachii sp. nov. from diverse environment.</title>
        <authorList>
            <person name="Octaviana S."/>
        </authorList>
    </citation>
    <scope>NUCLEOTIDE SEQUENCE [LARGE SCALE GENOMIC DNA]</scope>
    <source>
        <strain evidence="4 5">PWU5</strain>
    </source>
</reference>
<gene>
    <name evidence="4" type="ORF">KK062_24550</name>
</gene>
<dbReference type="PANTHER" id="PTHR30097:SF4">
    <property type="entry name" value="SLR6042 PROTEIN"/>
    <property type="match status" value="1"/>
</dbReference>
<dbReference type="AlphaFoldDB" id="A0AAP2E1U9"/>
<dbReference type="InterPro" id="IPR006143">
    <property type="entry name" value="RND_pump_MFP"/>
</dbReference>
<keyword evidence="2" id="KW-0813">Transport</keyword>
<protein>
    <submittedName>
        <fullName evidence="4">Efflux RND transporter periplasmic adaptor subunit</fullName>
    </submittedName>
</protein>
<dbReference type="GO" id="GO:0016020">
    <property type="term" value="C:membrane"/>
    <property type="evidence" value="ECO:0007669"/>
    <property type="project" value="InterPro"/>
</dbReference>
<feature type="coiled-coil region" evidence="3">
    <location>
        <begin position="164"/>
        <end position="191"/>
    </location>
</feature>
<dbReference type="PANTHER" id="PTHR30097">
    <property type="entry name" value="CATION EFFLUX SYSTEM PROTEIN CUSB"/>
    <property type="match status" value="1"/>
</dbReference>
<keyword evidence="3" id="KW-0175">Coiled coil</keyword>
<dbReference type="GO" id="GO:0060003">
    <property type="term" value="P:copper ion export"/>
    <property type="evidence" value="ECO:0007669"/>
    <property type="project" value="TreeGrafter"/>
</dbReference>
<proteinExistence type="inferred from homology"/>
<name>A0AAP2E1U9_9BACT</name>
<dbReference type="Proteomes" id="UP001319080">
    <property type="component" value="Unassembled WGS sequence"/>
</dbReference>
<evidence type="ECO:0000256" key="3">
    <source>
        <dbReference type="SAM" id="Coils"/>
    </source>
</evidence>
<dbReference type="SUPFAM" id="SSF111369">
    <property type="entry name" value="HlyD-like secretion proteins"/>
    <property type="match status" value="1"/>
</dbReference>
<dbReference type="GO" id="GO:0022857">
    <property type="term" value="F:transmembrane transporter activity"/>
    <property type="evidence" value="ECO:0007669"/>
    <property type="project" value="InterPro"/>
</dbReference>
<organism evidence="4 5">
    <name type="scientific">Dawidia cretensis</name>
    <dbReference type="NCBI Taxonomy" id="2782350"/>
    <lineage>
        <taxon>Bacteria</taxon>
        <taxon>Pseudomonadati</taxon>
        <taxon>Bacteroidota</taxon>
        <taxon>Cytophagia</taxon>
        <taxon>Cytophagales</taxon>
        <taxon>Chryseotaleaceae</taxon>
        <taxon>Dawidia</taxon>
    </lineage>
</organism>
<dbReference type="RefSeq" id="WP_254087012.1">
    <property type="nucleotide sequence ID" value="NZ_JAHESE010000034.1"/>
</dbReference>
<dbReference type="Gene3D" id="2.40.50.100">
    <property type="match status" value="1"/>
</dbReference>